<dbReference type="RefSeq" id="WP_264487297.1">
    <property type="nucleotide sequence ID" value="NZ_JAPDDT010000004.1"/>
</dbReference>
<proteinExistence type="predicted"/>
<dbReference type="Proteomes" id="UP001320876">
    <property type="component" value="Unassembled WGS sequence"/>
</dbReference>
<evidence type="ECO:0000313" key="3">
    <source>
        <dbReference type="Proteomes" id="UP001320876"/>
    </source>
</evidence>
<dbReference type="EMBL" id="JAPDDT010000004">
    <property type="protein sequence ID" value="MCW1923191.1"/>
    <property type="molecule type" value="Genomic_DNA"/>
</dbReference>
<reference evidence="2 3" key="1">
    <citation type="submission" date="2022-10" db="EMBL/GenBank/DDBJ databases">
        <title>Luteolibacter arcticus strain CCTCC AB 2014275, whole genome shotgun sequencing project.</title>
        <authorList>
            <person name="Zhao G."/>
            <person name="Shen L."/>
        </authorList>
    </citation>
    <scope>NUCLEOTIDE SEQUENCE [LARGE SCALE GENOMIC DNA]</scope>
    <source>
        <strain evidence="2 3">CCTCC AB 2014275</strain>
    </source>
</reference>
<dbReference type="InterPro" id="IPR005835">
    <property type="entry name" value="NTP_transferase_dom"/>
</dbReference>
<gene>
    <name evidence="2" type="ORF">OKA05_11560</name>
</gene>
<dbReference type="Gene3D" id="3.90.550.10">
    <property type="entry name" value="Spore Coat Polysaccharide Biosynthesis Protein SpsA, Chain A"/>
    <property type="match status" value="1"/>
</dbReference>
<organism evidence="2 3">
    <name type="scientific">Luteolibacter arcticus</name>
    <dbReference type="NCBI Taxonomy" id="1581411"/>
    <lineage>
        <taxon>Bacteria</taxon>
        <taxon>Pseudomonadati</taxon>
        <taxon>Verrucomicrobiota</taxon>
        <taxon>Verrucomicrobiia</taxon>
        <taxon>Verrucomicrobiales</taxon>
        <taxon>Verrucomicrobiaceae</taxon>
        <taxon>Luteolibacter</taxon>
    </lineage>
</organism>
<sequence>MKPTLLVLAAGMGSRYGGLKQMDPMGPSGETVLDYSVFDAIRAGFGKVVFIIREDFAEAFKTSVGSRFAGKIEVDYAFQKLDDLPEGFTIPEGRTKPWGTAHAVRAARHVVTGPFAVINADDFYGSDAYEVIARWFASDTGAAGKDHYCMVGYPLKNTLSEHGSVNRGICQTDAEGLLTDVEEVVDISRDEDGIVRGTALDGSRREIADICPVSMNFWGFTVEHFAQLEEHFIAFLKEKGGEQKSECYIPTVVDDLIRRDKADCRVLDTTSSWFGVTYPDDKPHVVASIAKLVAAGDYPSPLG</sequence>
<dbReference type="Pfam" id="PF00483">
    <property type="entry name" value="NTP_transferase"/>
    <property type="match status" value="1"/>
</dbReference>
<keyword evidence="3" id="KW-1185">Reference proteome</keyword>
<dbReference type="InterPro" id="IPR029044">
    <property type="entry name" value="Nucleotide-diphossugar_trans"/>
</dbReference>
<name>A0ABT3GI68_9BACT</name>
<accession>A0ABT3GI68</accession>
<dbReference type="SUPFAM" id="SSF53448">
    <property type="entry name" value="Nucleotide-diphospho-sugar transferases"/>
    <property type="match status" value="1"/>
</dbReference>
<feature type="domain" description="Nucleotidyl transferase" evidence="1">
    <location>
        <begin position="6"/>
        <end position="138"/>
    </location>
</feature>
<evidence type="ECO:0000313" key="2">
    <source>
        <dbReference type="EMBL" id="MCW1923191.1"/>
    </source>
</evidence>
<comment type="caution">
    <text evidence="2">The sequence shown here is derived from an EMBL/GenBank/DDBJ whole genome shotgun (WGS) entry which is preliminary data.</text>
</comment>
<protein>
    <submittedName>
        <fullName evidence="2">Sugar phosphate nucleotidyltransferase</fullName>
    </submittedName>
</protein>
<evidence type="ECO:0000259" key="1">
    <source>
        <dbReference type="Pfam" id="PF00483"/>
    </source>
</evidence>